<comment type="caution">
    <text evidence="2">The sequence shown here is derived from an EMBL/GenBank/DDBJ whole genome shotgun (WGS) entry which is preliminary data.</text>
</comment>
<evidence type="ECO:0000313" key="3">
    <source>
        <dbReference type="Proteomes" id="UP000664521"/>
    </source>
</evidence>
<accession>A0A8H3ITI1</accession>
<feature type="compositionally biased region" description="Acidic residues" evidence="1">
    <location>
        <begin position="355"/>
        <end position="380"/>
    </location>
</feature>
<feature type="region of interest" description="Disordered" evidence="1">
    <location>
        <begin position="126"/>
        <end position="171"/>
    </location>
</feature>
<name>A0A8H3ITI1_9LECA</name>
<feature type="compositionally biased region" description="Low complexity" evidence="1">
    <location>
        <begin position="162"/>
        <end position="171"/>
    </location>
</feature>
<dbReference type="Proteomes" id="UP000664521">
    <property type="component" value="Unassembled WGS sequence"/>
</dbReference>
<evidence type="ECO:0000256" key="1">
    <source>
        <dbReference type="SAM" id="MobiDB-lite"/>
    </source>
</evidence>
<feature type="region of interest" description="Disordered" evidence="1">
    <location>
        <begin position="349"/>
        <end position="387"/>
    </location>
</feature>
<dbReference type="AlphaFoldDB" id="A0A8H3ITI1"/>
<feature type="compositionally biased region" description="Polar residues" evidence="1">
    <location>
        <begin position="412"/>
        <end position="422"/>
    </location>
</feature>
<reference evidence="2" key="1">
    <citation type="submission" date="2021-03" db="EMBL/GenBank/DDBJ databases">
        <authorList>
            <person name="Tagirdzhanova G."/>
        </authorList>
    </citation>
    <scope>NUCLEOTIDE SEQUENCE</scope>
</reference>
<keyword evidence="3" id="KW-1185">Reference proteome</keyword>
<dbReference type="OrthoDB" id="5395311at2759"/>
<gene>
    <name evidence="2" type="ORF">HETSPECPRED_008473</name>
</gene>
<proteinExistence type="predicted"/>
<sequence>MADSVQTLEDAYEFIGIRDTSMPDGDVAVAFYRAYSDQRQTFNGNTFGPIKSLDVIADGRQSQLLAFVRAMIPHLTEEKVGILATKTTPGRTTESSTIAQVEAILDEPGSQFPKILNSPVHALPDPLTFGPAANPSPSRHQPTTVVDPSDSDDTIASDQPEEASNFSSDFSSNDFLSLDESNTSETSEPTGGKFWNGESWCCKVCKEELDEEGKCEDGHTINPCRYCGKDFEPFHCPRFCIECHSDLPRPCSICNKDEATDEDESIEAIQMVWDDRDDVWRCTTCMWEVEANSENEGQCHCTADPEEFISTTELMERRAFVISTSQLNRPVVTKTFVRPIKLLYYHEYGPADSDSSGEESMDDEPDSEDEWAINDGESLESIDGGESLEDINLMLEALVVTSAEVSEAVDPTTVNESDTPTVSGKPKAASIDEMT</sequence>
<protein>
    <submittedName>
        <fullName evidence="2">Uncharacterized protein</fullName>
    </submittedName>
</protein>
<dbReference type="EMBL" id="CAJPDS010000065">
    <property type="protein sequence ID" value="CAF9932890.1"/>
    <property type="molecule type" value="Genomic_DNA"/>
</dbReference>
<organism evidence="2 3">
    <name type="scientific">Heterodermia speciosa</name>
    <dbReference type="NCBI Taxonomy" id="116794"/>
    <lineage>
        <taxon>Eukaryota</taxon>
        <taxon>Fungi</taxon>
        <taxon>Dikarya</taxon>
        <taxon>Ascomycota</taxon>
        <taxon>Pezizomycotina</taxon>
        <taxon>Lecanoromycetes</taxon>
        <taxon>OSLEUM clade</taxon>
        <taxon>Lecanoromycetidae</taxon>
        <taxon>Caliciales</taxon>
        <taxon>Physciaceae</taxon>
        <taxon>Heterodermia</taxon>
    </lineage>
</organism>
<feature type="compositionally biased region" description="Acidic residues" evidence="1">
    <location>
        <begin position="149"/>
        <end position="161"/>
    </location>
</feature>
<feature type="region of interest" description="Disordered" evidence="1">
    <location>
        <begin position="405"/>
        <end position="435"/>
    </location>
</feature>
<evidence type="ECO:0000313" key="2">
    <source>
        <dbReference type="EMBL" id="CAF9932890.1"/>
    </source>
</evidence>